<reference evidence="1" key="2">
    <citation type="journal article" date="2021" name="PeerJ">
        <title>Extensive microbial diversity within the chicken gut microbiome revealed by metagenomics and culture.</title>
        <authorList>
            <person name="Gilroy R."/>
            <person name="Ravi A."/>
            <person name="Getino M."/>
            <person name="Pursley I."/>
            <person name="Horton D.L."/>
            <person name="Alikhan N.F."/>
            <person name="Baker D."/>
            <person name="Gharbi K."/>
            <person name="Hall N."/>
            <person name="Watson M."/>
            <person name="Adriaenssens E.M."/>
            <person name="Foster-Nyarko E."/>
            <person name="Jarju S."/>
            <person name="Secka A."/>
            <person name="Antonio M."/>
            <person name="Oren A."/>
            <person name="Chaudhuri R.R."/>
            <person name="La Ragione R."/>
            <person name="Hildebrand F."/>
            <person name="Pallen M.J."/>
        </authorList>
    </citation>
    <scope>NUCLEOTIDE SEQUENCE</scope>
    <source>
        <strain evidence="1">ChiW17-6978</strain>
    </source>
</reference>
<dbReference type="Proteomes" id="UP000886758">
    <property type="component" value="Unassembled WGS sequence"/>
</dbReference>
<dbReference type="EMBL" id="DVLF01000065">
    <property type="protein sequence ID" value="HIT49778.1"/>
    <property type="molecule type" value="Genomic_DNA"/>
</dbReference>
<name>A0A9D1GQV4_9MOLU</name>
<dbReference type="AlphaFoldDB" id="A0A9D1GQV4"/>
<reference evidence="1" key="1">
    <citation type="submission" date="2020-10" db="EMBL/GenBank/DDBJ databases">
        <authorList>
            <person name="Gilroy R."/>
        </authorList>
    </citation>
    <scope>NUCLEOTIDE SEQUENCE</scope>
    <source>
        <strain evidence="1">ChiW17-6978</strain>
    </source>
</reference>
<accession>A0A9D1GQV4</accession>
<comment type="caution">
    <text evidence="1">The sequence shown here is derived from an EMBL/GenBank/DDBJ whole genome shotgun (WGS) entry which is preliminary data.</text>
</comment>
<evidence type="ECO:0000313" key="2">
    <source>
        <dbReference type="Proteomes" id="UP000886758"/>
    </source>
</evidence>
<sequence length="93" mass="11009">MFAPYKFVVEQISDMNGEEQALYMYQIYAFLHTELIQFIATHPEETEAIETLKKVNIEKKKMEEYIDMNNAPLSSCSVLFDGYLNRKMTWEVQ</sequence>
<protein>
    <submittedName>
        <fullName evidence="1">Uncharacterized protein</fullName>
    </submittedName>
</protein>
<organism evidence="1 2">
    <name type="scientific">Candidatus Pelethenecus faecipullorum</name>
    <dbReference type="NCBI Taxonomy" id="2840900"/>
    <lineage>
        <taxon>Bacteria</taxon>
        <taxon>Bacillati</taxon>
        <taxon>Mycoplasmatota</taxon>
        <taxon>Mollicutes</taxon>
        <taxon>Candidatus Pelethenecus</taxon>
    </lineage>
</organism>
<proteinExistence type="predicted"/>
<gene>
    <name evidence="1" type="ORF">IAD46_02005</name>
</gene>
<evidence type="ECO:0000313" key="1">
    <source>
        <dbReference type="EMBL" id="HIT49778.1"/>
    </source>
</evidence>